<evidence type="ECO:0000256" key="5">
    <source>
        <dbReference type="HAMAP-Rule" id="MF_00902"/>
    </source>
</evidence>
<dbReference type="GO" id="GO:0043953">
    <property type="term" value="P:protein transport by the Tat complex"/>
    <property type="evidence" value="ECO:0007669"/>
    <property type="project" value="UniProtKB-UniRule"/>
</dbReference>
<evidence type="ECO:0000313" key="6">
    <source>
        <dbReference type="EMBL" id="MBL4927110.1"/>
    </source>
</evidence>
<sequence>MTNAADPIEESAAPLIEHLKELRTRLLVSIGAFAVACCLGYLLWKDVFHILSLPMCHAMSEFGQKCQFLLIKLQEGFSVAIKISVWAGFAMSFPVIGLQLWRFVAPGLYKSEKQAFLPFMIASPVMFIAGAAFAYYLILPGAFHFFLSYQQDFASAMNNELPAADTKGAFEALPSGVIYQGSVESFLSLTMNFVLAFGLCFQLPVLLTLMGKAGLISAKGMRSTRKYAVVAILSLAAVVTPPDVLSQLIMFFAVYPLYEASIWLVARFERQREAQMRADGTWVDDEEDE</sequence>
<dbReference type="GO" id="GO:0065002">
    <property type="term" value="P:intracellular protein transmembrane transport"/>
    <property type="evidence" value="ECO:0007669"/>
    <property type="project" value="TreeGrafter"/>
</dbReference>
<proteinExistence type="inferred from homology"/>
<keyword evidence="2 5" id="KW-0812">Transmembrane</keyword>
<dbReference type="GO" id="GO:0033281">
    <property type="term" value="C:TAT protein transport complex"/>
    <property type="evidence" value="ECO:0007669"/>
    <property type="project" value="UniProtKB-UniRule"/>
</dbReference>
<keyword evidence="5" id="KW-0811">Translocation</keyword>
<feature type="transmembrane region" description="Helical" evidence="5">
    <location>
        <begin position="193"/>
        <end position="215"/>
    </location>
</feature>
<feature type="transmembrane region" description="Helical" evidence="5">
    <location>
        <begin position="83"/>
        <end position="104"/>
    </location>
</feature>
<organism evidence="6 7">
    <name type="scientific">Fuscibacter oryzae</name>
    <dbReference type="NCBI Taxonomy" id="2803939"/>
    <lineage>
        <taxon>Bacteria</taxon>
        <taxon>Pseudomonadati</taxon>
        <taxon>Pseudomonadota</taxon>
        <taxon>Alphaproteobacteria</taxon>
        <taxon>Rhodobacterales</taxon>
        <taxon>Paracoccaceae</taxon>
        <taxon>Fuscibacter</taxon>
    </lineage>
</organism>
<keyword evidence="3 5" id="KW-1133">Transmembrane helix</keyword>
<comment type="subunit">
    <text evidence="5">The Tat system comprises two distinct complexes: a TatABC complex, containing multiple copies of TatA, TatB and TatC subunits, and a separate TatA complex, containing only TatA subunits. Substrates initially bind to the TatABC complex, which probably triggers association of the separate TatA complex to form the active translocon.</text>
</comment>
<feature type="transmembrane region" description="Helical" evidence="5">
    <location>
        <begin position="26"/>
        <end position="44"/>
    </location>
</feature>
<keyword evidence="5" id="KW-0813">Transport</keyword>
<keyword evidence="7" id="KW-1185">Reference proteome</keyword>
<dbReference type="PANTHER" id="PTHR30371">
    <property type="entry name" value="SEC-INDEPENDENT PROTEIN TRANSLOCASE PROTEIN TATC"/>
    <property type="match status" value="1"/>
</dbReference>
<accession>A0A8J7SRQ9</accession>
<feature type="transmembrane region" description="Helical" evidence="5">
    <location>
        <begin position="116"/>
        <end position="138"/>
    </location>
</feature>
<comment type="caution">
    <text evidence="5">Lacks conserved residue(s) required for the propagation of feature annotation.</text>
</comment>
<evidence type="ECO:0000256" key="3">
    <source>
        <dbReference type="ARBA" id="ARBA00022989"/>
    </source>
</evidence>
<keyword evidence="5" id="KW-1003">Cell membrane</keyword>
<dbReference type="PANTHER" id="PTHR30371:SF0">
    <property type="entry name" value="SEC-INDEPENDENT PROTEIN TRANSLOCASE PROTEIN TATC, CHLOROPLASTIC-RELATED"/>
    <property type="match status" value="1"/>
</dbReference>
<dbReference type="GO" id="GO:0009977">
    <property type="term" value="F:proton motive force dependent protein transmembrane transporter activity"/>
    <property type="evidence" value="ECO:0007669"/>
    <property type="project" value="TreeGrafter"/>
</dbReference>
<dbReference type="NCBIfam" id="TIGR00945">
    <property type="entry name" value="tatC"/>
    <property type="match status" value="1"/>
</dbReference>
<name>A0A8J7SRQ9_9RHOB</name>
<keyword evidence="4 5" id="KW-0472">Membrane</keyword>
<evidence type="ECO:0000313" key="7">
    <source>
        <dbReference type="Proteomes" id="UP000619033"/>
    </source>
</evidence>
<dbReference type="EMBL" id="JAESVP010000002">
    <property type="protein sequence ID" value="MBL4927110.1"/>
    <property type="molecule type" value="Genomic_DNA"/>
</dbReference>
<dbReference type="Proteomes" id="UP000619033">
    <property type="component" value="Unassembled WGS sequence"/>
</dbReference>
<dbReference type="Pfam" id="PF00902">
    <property type="entry name" value="TatC"/>
    <property type="match status" value="1"/>
</dbReference>
<feature type="transmembrane region" description="Helical" evidence="5">
    <location>
        <begin position="227"/>
        <end position="242"/>
    </location>
</feature>
<comment type="function">
    <text evidence="5">Part of the twin-arginine translocation (Tat) system that transports large folded proteins containing a characteristic twin-arginine motif in their signal peptide across membranes. Together with TatB, TatC is part of a receptor directly interacting with Tat signal peptides.</text>
</comment>
<evidence type="ECO:0000256" key="2">
    <source>
        <dbReference type="ARBA" id="ARBA00022692"/>
    </source>
</evidence>
<dbReference type="HAMAP" id="MF_00902">
    <property type="entry name" value="TatC"/>
    <property type="match status" value="1"/>
</dbReference>
<dbReference type="PRINTS" id="PR01840">
    <property type="entry name" value="TATCFAMILY"/>
</dbReference>
<comment type="caution">
    <text evidence="6">The sequence shown here is derived from an EMBL/GenBank/DDBJ whole genome shotgun (WGS) entry which is preliminary data.</text>
</comment>
<comment type="subcellular location">
    <subcellularLocation>
        <location evidence="5">Cell membrane</location>
        <topology evidence="5">Multi-pass membrane protein</topology>
    </subcellularLocation>
    <subcellularLocation>
        <location evidence="1">Membrane</location>
        <topology evidence="1">Multi-pass membrane protein</topology>
    </subcellularLocation>
</comment>
<reference evidence="6" key="1">
    <citation type="submission" date="2021-01" db="EMBL/GenBank/DDBJ databases">
        <title>Genome seq and assembly of Tabrizicola sp. KVB23.</title>
        <authorList>
            <person name="Chhetri G."/>
        </authorList>
    </citation>
    <scope>NUCLEOTIDE SEQUENCE</scope>
    <source>
        <strain evidence="6">KVB23</strain>
    </source>
</reference>
<evidence type="ECO:0000256" key="1">
    <source>
        <dbReference type="ARBA" id="ARBA00004141"/>
    </source>
</evidence>
<keyword evidence="5" id="KW-0653">Protein transport</keyword>
<dbReference type="RefSeq" id="WP_202658266.1">
    <property type="nucleotide sequence ID" value="NZ_JAESVP010000002.1"/>
</dbReference>
<gene>
    <name evidence="5 6" type="primary">tatC</name>
    <name evidence="6" type="ORF">JI744_03215</name>
</gene>
<evidence type="ECO:0000256" key="4">
    <source>
        <dbReference type="ARBA" id="ARBA00023136"/>
    </source>
</evidence>
<comment type="similarity">
    <text evidence="5">Belongs to the TatC family.</text>
</comment>
<dbReference type="AlphaFoldDB" id="A0A8J7SRQ9"/>
<protein>
    <recommendedName>
        <fullName evidence="5">Sec-independent protein translocase protein TatC</fullName>
    </recommendedName>
</protein>
<dbReference type="InterPro" id="IPR002033">
    <property type="entry name" value="TatC"/>
</dbReference>